<dbReference type="InterPro" id="IPR033308">
    <property type="entry name" value="PGAP5/Cdc1/Ted1"/>
</dbReference>
<dbReference type="PANTHER" id="PTHR13315:SF4">
    <property type="entry name" value="METALLOPHOSPHOESTERASE, ISOFORM E"/>
    <property type="match status" value="1"/>
</dbReference>
<dbReference type="VEuPathDB" id="FungiDB:CC1G_01972"/>
<dbReference type="GeneID" id="6006776"/>
<dbReference type="InterPro" id="IPR029052">
    <property type="entry name" value="Metallo-depent_PP-like"/>
</dbReference>
<dbReference type="GO" id="GO:0006506">
    <property type="term" value="P:GPI anchor biosynthetic process"/>
    <property type="evidence" value="ECO:0007669"/>
    <property type="project" value="InterPro"/>
</dbReference>
<proteinExistence type="predicted"/>
<keyword evidence="2 6" id="KW-0812">Transmembrane</keyword>
<evidence type="ECO:0000256" key="5">
    <source>
        <dbReference type="SAM" id="MobiDB-lite"/>
    </source>
</evidence>
<accession>A8N656</accession>
<evidence type="ECO:0000256" key="1">
    <source>
        <dbReference type="ARBA" id="ARBA00004141"/>
    </source>
</evidence>
<feature type="transmembrane region" description="Helical" evidence="6">
    <location>
        <begin position="370"/>
        <end position="390"/>
    </location>
</feature>
<evidence type="ECO:0000259" key="7">
    <source>
        <dbReference type="Pfam" id="PF00149"/>
    </source>
</evidence>
<evidence type="ECO:0000256" key="2">
    <source>
        <dbReference type="ARBA" id="ARBA00022692"/>
    </source>
</evidence>
<dbReference type="Gene3D" id="3.60.21.10">
    <property type="match status" value="1"/>
</dbReference>
<evidence type="ECO:0000256" key="6">
    <source>
        <dbReference type="SAM" id="Phobius"/>
    </source>
</evidence>
<evidence type="ECO:0000256" key="4">
    <source>
        <dbReference type="ARBA" id="ARBA00023136"/>
    </source>
</evidence>
<dbReference type="AlphaFoldDB" id="A8N656"/>
<dbReference type="RefSeq" id="XP_001830336.1">
    <property type="nucleotide sequence ID" value="XM_001830284.1"/>
</dbReference>
<comment type="subcellular location">
    <subcellularLocation>
        <location evidence="1">Membrane</location>
        <topology evidence="1">Multi-pass membrane protein</topology>
    </subcellularLocation>
</comment>
<dbReference type="STRING" id="240176.A8N656"/>
<keyword evidence="3 6" id="KW-1133">Transmembrane helix</keyword>
<dbReference type="GO" id="GO:0016020">
    <property type="term" value="C:membrane"/>
    <property type="evidence" value="ECO:0007669"/>
    <property type="project" value="UniProtKB-SubCell"/>
</dbReference>
<dbReference type="EMBL" id="AACS02000003">
    <property type="protein sequence ID" value="EAU91483.1"/>
    <property type="molecule type" value="Genomic_DNA"/>
</dbReference>
<name>A8N656_COPC7</name>
<keyword evidence="9" id="KW-1185">Reference proteome</keyword>
<dbReference type="Proteomes" id="UP000001861">
    <property type="component" value="Unassembled WGS sequence"/>
</dbReference>
<keyword evidence="4 6" id="KW-0472">Membrane</keyword>
<feature type="transmembrane region" description="Helical" evidence="6">
    <location>
        <begin position="468"/>
        <end position="488"/>
    </location>
</feature>
<feature type="domain" description="Calcineurin-like phosphoesterase" evidence="7">
    <location>
        <begin position="56"/>
        <end position="295"/>
    </location>
</feature>
<dbReference type="InterPro" id="IPR004843">
    <property type="entry name" value="Calcineurin-like_PHP"/>
</dbReference>
<evidence type="ECO:0000313" key="8">
    <source>
        <dbReference type="EMBL" id="EAU91483.1"/>
    </source>
</evidence>
<evidence type="ECO:0000313" key="9">
    <source>
        <dbReference type="Proteomes" id="UP000001861"/>
    </source>
</evidence>
<dbReference type="OrthoDB" id="5977743at2759"/>
<protein>
    <submittedName>
        <fullName evidence="8">CDC1</fullName>
    </submittedName>
</protein>
<feature type="region of interest" description="Disordered" evidence="5">
    <location>
        <begin position="401"/>
        <end position="439"/>
    </location>
</feature>
<evidence type="ECO:0000256" key="3">
    <source>
        <dbReference type="ARBA" id="ARBA00022989"/>
    </source>
</evidence>
<dbReference type="eggNOG" id="KOG3662">
    <property type="taxonomic scope" value="Eukaryota"/>
</dbReference>
<dbReference type="GO" id="GO:0005783">
    <property type="term" value="C:endoplasmic reticulum"/>
    <property type="evidence" value="ECO:0007669"/>
    <property type="project" value="TreeGrafter"/>
</dbReference>
<feature type="compositionally biased region" description="Basic and acidic residues" evidence="5">
    <location>
        <begin position="403"/>
        <end position="420"/>
    </location>
</feature>
<dbReference type="SUPFAM" id="SSF56300">
    <property type="entry name" value="Metallo-dependent phosphatases"/>
    <property type="match status" value="1"/>
</dbReference>
<reference evidence="8 9" key="1">
    <citation type="journal article" date="2010" name="Proc. Natl. Acad. Sci. U.S.A.">
        <title>Insights into evolution of multicellular fungi from the assembled chromosomes of the mushroom Coprinopsis cinerea (Coprinus cinereus).</title>
        <authorList>
            <person name="Stajich J.E."/>
            <person name="Wilke S.K."/>
            <person name="Ahren D."/>
            <person name="Au C.H."/>
            <person name="Birren B.W."/>
            <person name="Borodovsky M."/>
            <person name="Burns C."/>
            <person name="Canback B."/>
            <person name="Casselton L.A."/>
            <person name="Cheng C.K."/>
            <person name="Deng J."/>
            <person name="Dietrich F.S."/>
            <person name="Fargo D.C."/>
            <person name="Farman M.L."/>
            <person name="Gathman A.C."/>
            <person name="Goldberg J."/>
            <person name="Guigo R."/>
            <person name="Hoegger P.J."/>
            <person name="Hooker J.B."/>
            <person name="Huggins A."/>
            <person name="James T.Y."/>
            <person name="Kamada T."/>
            <person name="Kilaru S."/>
            <person name="Kodira C."/>
            <person name="Kues U."/>
            <person name="Kupfer D."/>
            <person name="Kwan H.S."/>
            <person name="Lomsadze A."/>
            <person name="Li W."/>
            <person name="Lilly W.W."/>
            <person name="Ma L.J."/>
            <person name="Mackey A.J."/>
            <person name="Manning G."/>
            <person name="Martin F."/>
            <person name="Muraguchi H."/>
            <person name="Natvig D.O."/>
            <person name="Palmerini H."/>
            <person name="Ramesh M.A."/>
            <person name="Rehmeyer C.J."/>
            <person name="Roe B.A."/>
            <person name="Shenoy N."/>
            <person name="Stanke M."/>
            <person name="Ter-Hovhannisyan V."/>
            <person name="Tunlid A."/>
            <person name="Velagapudi R."/>
            <person name="Vision T.J."/>
            <person name="Zeng Q."/>
            <person name="Zolan M.E."/>
            <person name="Pukkila P.J."/>
        </authorList>
    </citation>
    <scope>NUCLEOTIDE SEQUENCE [LARGE SCALE GENOMIC DNA]</scope>
    <source>
        <strain evidence="9">Okayama-7 / 130 / ATCC MYA-4618 / FGSC 9003</strain>
    </source>
</reference>
<gene>
    <name evidence="8" type="ORF">CC1G_01972</name>
</gene>
<feature type="transmembrane region" description="Helical" evidence="6">
    <location>
        <begin position="9"/>
        <end position="28"/>
    </location>
</feature>
<dbReference type="Pfam" id="PF00149">
    <property type="entry name" value="Metallophos"/>
    <property type="match status" value="1"/>
</dbReference>
<dbReference type="FunCoup" id="A8N656">
    <property type="interactions" value="213"/>
</dbReference>
<comment type="caution">
    <text evidence="8">The sequence shown here is derived from an EMBL/GenBank/DDBJ whole genome shotgun (WGS) entry which is preliminary data.</text>
</comment>
<dbReference type="InParanoid" id="A8N656"/>
<dbReference type="PANTHER" id="PTHR13315">
    <property type="entry name" value="METALLO PHOSPHOESTERASE RELATED"/>
    <property type="match status" value="1"/>
</dbReference>
<dbReference type="KEGG" id="cci:CC1G_01972"/>
<sequence>MVLIPRGRVVVTFLSVFWICLVSWFEYFRFSHDGKQCPWPDSKFLPSSDSTVKPYHILVIADPQILDHRSYPERGFFLSWITRLIVTINMRKNWWVAKSKKPDAVIFLGDLLDGGRFDMSDSEYKSYVGQFNRIFQLDSSIPKYYIPGNHDTGLGIVEWFSPDRYDRYKSYFGELNYEVHVANHTLVFIDAPGWADEEHKMTVAKKTFKDWDPLPGGAIEFINNWKRTDNEPTILLSHIPLYRPDGNGCGRLRERGRIRPGGGLGYQNTLGKDGSEKLLTTLFPTLILSGDDHDYCYYRHFVPSVPENPNPGSAKEISVKSFSIAMGIKRPGFQLLSLAPTPLRNPDHKYKPNDDVPCFLPDQLGIYIRIYLPVFVLTVALVCMTNLCCWRSKASRRRHRLTRSQDYESGKLSRSPERRSSYLPSPVSATMDRNVKSSDKPPVWPKLFFCFYPRGTGRRHNACLNCLLDIRDIAIYPLAIFVIISYWFS</sequence>
<dbReference type="GO" id="GO:0016787">
    <property type="term" value="F:hydrolase activity"/>
    <property type="evidence" value="ECO:0007669"/>
    <property type="project" value="InterPro"/>
</dbReference>
<dbReference type="OMA" id="LHCMKYP"/>
<organism evidence="8 9">
    <name type="scientific">Coprinopsis cinerea (strain Okayama-7 / 130 / ATCC MYA-4618 / FGSC 9003)</name>
    <name type="common">Inky cap fungus</name>
    <name type="synonym">Hormographiella aspergillata</name>
    <dbReference type="NCBI Taxonomy" id="240176"/>
    <lineage>
        <taxon>Eukaryota</taxon>
        <taxon>Fungi</taxon>
        <taxon>Dikarya</taxon>
        <taxon>Basidiomycota</taxon>
        <taxon>Agaricomycotina</taxon>
        <taxon>Agaricomycetes</taxon>
        <taxon>Agaricomycetidae</taxon>
        <taxon>Agaricales</taxon>
        <taxon>Agaricineae</taxon>
        <taxon>Psathyrellaceae</taxon>
        <taxon>Coprinopsis</taxon>
    </lineage>
</organism>